<reference evidence="14" key="1">
    <citation type="submission" date="2017-02" db="UniProtKB">
        <authorList>
            <consortium name="WormBaseParasite"/>
        </authorList>
    </citation>
    <scope>IDENTIFICATION</scope>
</reference>
<keyword evidence="13" id="KW-1185">Reference proteome</keyword>
<keyword evidence="8" id="KW-0804">Transcription</keyword>
<proteinExistence type="inferred from homology"/>
<dbReference type="GO" id="GO:0008270">
    <property type="term" value="F:zinc ion binding"/>
    <property type="evidence" value="ECO:0007669"/>
    <property type="project" value="UniProtKB-KW"/>
</dbReference>
<evidence type="ECO:0000256" key="10">
    <source>
        <dbReference type="ARBA" id="ARBA00023242"/>
    </source>
</evidence>
<dbReference type="InterPro" id="IPR013088">
    <property type="entry name" value="Znf_NHR/GATA"/>
</dbReference>
<evidence type="ECO:0000313" key="14">
    <source>
        <dbReference type="WBParaSite" id="PTRK_0000320200.1"/>
    </source>
</evidence>
<dbReference type="Proteomes" id="UP000038045">
    <property type="component" value="Unplaced"/>
</dbReference>
<evidence type="ECO:0000256" key="5">
    <source>
        <dbReference type="ARBA" id="ARBA00022833"/>
    </source>
</evidence>
<evidence type="ECO:0000256" key="9">
    <source>
        <dbReference type="ARBA" id="ARBA00023170"/>
    </source>
</evidence>
<dbReference type="PANTHER" id="PTHR24083">
    <property type="entry name" value="NUCLEAR HORMONE RECEPTOR"/>
    <property type="match status" value="1"/>
</dbReference>
<comment type="similarity">
    <text evidence="2">Belongs to the nuclear hormone receptor family.</text>
</comment>
<feature type="domain" description="NR LBD" evidence="12">
    <location>
        <begin position="200"/>
        <end position="419"/>
    </location>
</feature>
<evidence type="ECO:0000256" key="3">
    <source>
        <dbReference type="ARBA" id="ARBA00022723"/>
    </source>
</evidence>
<keyword evidence="4" id="KW-0863">Zinc-finger</keyword>
<dbReference type="SUPFAM" id="SSF48508">
    <property type="entry name" value="Nuclear receptor ligand-binding domain"/>
    <property type="match status" value="1"/>
</dbReference>
<dbReference type="SMART" id="SM00399">
    <property type="entry name" value="ZnF_C4"/>
    <property type="match status" value="1"/>
</dbReference>
<evidence type="ECO:0000256" key="1">
    <source>
        <dbReference type="ARBA" id="ARBA00004123"/>
    </source>
</evidence>
<evidence type="ECO:0000256" key="8">
    <source>
        <dbReference type="ARBA" id="ARBA00023163"/>
    </source>
</evidence>
<dbReference type="WBParaSite" id="PTRK_0000320200.1">
    <property type="protein sequence ID" value="PTRK_0000320200.1"/>
    <property type="gene ID" value="PTRK_0000320200"/>
</dbReference>
<dbReference type="GO" id="GO:0000978">
    <property type="term" value="F:RNA polymerase II cis-regulatory region sequence-specific DNA binding"/>
    <property type="evidence" value="ECO:0007669"/>
    <property type="project" value="InterPro"/>
</dbReference>
<sequence length="425" mass="49769">MVSRSDNTICKAKKFEKLRDESYKIPPTKCVICNGSTSFYHYGISACNGCKQFFRRVIVSGKVYKCRSIPGRCNINGRNKCKYCRFFKCLELGMDPKSIKNITESSNIHDLTTKALCLKNSHSSFQEGIIIPRQLSTETIDSVTKILHHLCNLENKFKNIRESSYNPSELFSEDINYWLCKKSVFSENMSYKKPSNWPLTTIPFKHNILNCSIEEYEEEHKNFKFPFKSWRPFDLCLIIDYLKTQPFFHNLNREEQKCLFMNTGLAVRLLIDSYYAYEKNFPYIVYPDGFCPILFHEKPQPLEIDVHVNSLKPIKRLQLRKEEFCLLKIILFLSGNFSSFTESSLEVIRIEKEFYSSTLLSFLQKEYGDIKGAARFTEIMMLIQSIFMTVEKVKELYLLVNFAKSRVKKDLSLNYGKPILDIFCK</sequence>
<evidence type="ECO:0000256" key="2">
    <source>
        <dbReference type="ARBA" id="ARBA00005993"/>
    </source>
</evidence>
<dbReference type="SUPFAM" id="SSF57716">
    <property type="entry name" value="Glucocorticoid receptor-like (DNA-binding domain)"/>
    <property type="match status" value="1"/>
</dbReference>
<dbReference type="GO" id="GO:0003700">
    <property type="term" value="F:DNA-binding transcription factor activity"/>
    <property type="evidence" value="ECO:0007669"/>
    <property type="project" value="InterPro"/>
</dbReference>
<keyword evidence="10" id="KW-0539">Nucleus</keyword>
<evidence type="ECO:0000259" key="12">
    <source>
        <dbReference type="PROSITE" id="PS51843"/>
    </source>
</evidence>
<keyword evidence="7" id="KW-0238">DNA-binding</keyword>
<dbReference type="CDD" id="cd06960">
    <property type="entry name" value="NR_DBD_HNF4A"/>
    <property type="match status" value="1"/>
</dbReference>
<dbReference type="InterPro" id="IPR035500">
    <property type="entry name" value="NHR-like_dom_sf"/>
</dbReference>
<dbReference type="Gene3D" id="1.10.565.10">
    <property type="entry name" value="Retinoid X Receptor"/>
    <property type="match status" value="1"/>
</dbReference>
<dbReference type="STRING" id="131310.A0A0N4Z7Q0"/>
<feature type="domain" description="Nuclear receptor" evidence="11">
    <location>
        <begin position="27"/>
        <end position="101"/>
    </location>
</feature>
<dbReference type="Pfam" id="PF00105">
    <property type="entry name" value="zf-C4"/>
    <property type="match status" value="1"/>
</dbReference>
<dbReference type="InterPro" id="IPR000536">
    <property type="entry name" value="Nucl_hrmn_rcpt_lig-bd"/>
</dbReference>
<dbReference type="PROSITE" id="PS51030">
    <property type="entry name" value="NUCLEAR_REC_DBD_2"/>
    <property type="match status" value="1"/>
</dbReference>
<dbReference type="SMART" id="SM00430">
    <property type="entry name" value="HOLI"/>
    <property type="match status" value="1"/>
</dbReference>
<name>A0A0N4Z7Q0_PARTI</name>
<keyword evidence="6" id="KW-0805">Transcription regulation</keyword>
<keyword evidence="9" id="KW-0675">Receptor</keyword>
<dbReference type="PROSITE" id="PS51843">
    <property type="entry name" value="NR_LBD"/>
    <property type="match status" value="1"/>
</dbReference>
<evidence type="ECO:0000259" key="11">
    <source>
        <dbReference type="PROSITE" id="PS51030"/>
    </source>
</evidence>
<dbReference type="AlphaFoldDB" id="A0A0N4Z7Q0"/>
<evidence type="ECO:0000256" key="4">
    <source>
        <dbReference type="ARBA" id="ARBA00022771"/>
    </source>
</evidence>
<dbReference type="PRINTS" id="PR00047">
    <property type="entry name" value="STROIDFINGER"/>
</dbReference>
<dbReference type="InterPro" id="IPR001628">
    <property type="entry name" value="Znf_hrmn_rcpt"/>
</dbReference>
<dbReference type="Pfam" id="PF00104">
    <property type="entry name" value="Hormone_recep"/>
    <property type="match status" value="1"/>
</dbReference>
<comment type="subcellular location">
    <subcellularLocation>
        <location evidence="1">Nucleus</location>
    </subcellularLocation>
</comment>
<keyword evidence="5" id="KW-0862">Zinc</keyword>
<keyword evidence="3" id="KW-0479">Metal-binding</keyword>
<protein>
    <submittedName>
        <fullName evidence="14">Nuclear receptor domain-containing protein</fullName>
    </submittedName>
</protein>
<evidence type="ECO:0000313" key="13">
    <source>
        <dbReference type="Proteomes" id="UP000038045"/>
    </source>
</evidence>
<evidence type="ECO:0000256" key="7">
    <source>
        <dbReference type="ARBA" id="ARBA00023125"/>
    </source>
</evidence>
<dbReference type="InterPro" id="IPR049636">
    <property type="entry name" value="HNF4-like_DBD"/>
</dbReference>
<evidence type="ECO:0000256" key="6">
    <source>
        <dbReference type="ARBA" id="ARBA00023015"/>
    </source>
</evidence>
<dbReference type="Gene3D" id="3.30.50.10">
    <property type="entry name" value="Erythroid Transcription Factor GATA-1, subunit A"/>
    <property type="match status" value="1"/>
</dbReference>
<accession>A0A0N4Z7Q0</accession>
<dbReference type="InterPro" id="IPR050274">
    <property type="entry name" value="Nuclear_hormone_rcpt_NR2"/>
</dbReference>
<organism evidence="13 14">
    <name type="scientific">Parastrongyloides trichosuri</name>
    <name type="common">Possum-specific nematode worm</name>
    <dbReference type="NCBI Taxonomy" id="131310"/>
    <lineage>
        <taxon>Eukaryota</taxon>
        <taxon>Metazoa</taxon>
        <taxon>Ecdysozoa</taxon>
        <taxon>Nematoda</taxon>
        <taxon>Chromadorea</taxon>
        <taxon>Rhabditida</taxon>
        <taxon>Tylenchina</taxon>
        <taxon>Panagrolaimomorpha</taxon>
        <taxon>Strongyloidoidea</taxon>
        <taxon>Strongyloididae</taxon>
        <taxon>Parastrongyloides</taxon>
    </lineage>
</organism>
<dbReference type="GO" id="GO:0005634">
    <property type="term" value="C:nucleus"/>
    <property type="evidence" value="ECO:0007669"/>
    <property type="project" value="UniProtKB-SubCell"/>
</dbReference>